<evidence type="ECO:0000313" key="2">
    <source>
        <dbReference type="EMBL" id="TKC89840.1"/>
    </source>
</evidence>
<comment type="caution">
    <text evidence="2">The sequence shown here is derived from an EMBL/GenBank/DDBJ whole genome shotgun (WGS) entry which is preliminary data.</text>
</comment>
<keyword evidence="3" id="KW-1185">Reference proteome</keyword>
<dbReference type="Proteomes" id="UP000309215">
    <property type="component" value="Unassembled WGS sequence"/>
</dbReference>
<evidence type="ECO:0000256" key="1">
    <source>
        <dbReference type="SAM" id="MobiDB-lite"/>
    </source>
</evidence>
<feature type="region of interest" description="Disordered" evidence="1">
    <location>
        <begin position="88"/>
        <end position="134"/>
    </location>
</feature>
<dbReference type="OrthoDB" id="10018506at2"/>
<sequence>MMQDAAVIRPFLDGRRLAALDVLDGRRLAALDVLNTLDVPAEILACFRCLGPRSMPHFRRARMQGGGNAGGPTRALDVDVRGFARTRPLGSTLDTLDGAGRAPPRNLPRGRRGGTALDRVFPRPLAPRARRSRS</sequence>
<dbReference type="AlphaFoldDB" id="A0A4V5PKX7"/>
<accession>A0A4V5PKX7</accession>
<gene>
    <name evidence="2" type="ORF">E8A74_51295</name>
</gene>
<reference evidence="2 3" key="1">
    <citation type="submission" date="2019-04" db="EMBL/GenBank/DDBJ databases">
        <authorList>
            <person name="Li Y."/>
            <person name="Wang J."/>
        </authorList>
    </citation>
    <scope>NUCLEOTIDE SEQUENCE [LARGE SCALE GENOMIC DNA]</scope>
    <source>
        <strain evidence="2 3">DSM 14668</strain>
    </source>
</reference>
<dbReference type="EMBL" id="SSMQ01000160">
    <property type="protein sequence ID" value="TKC89840.1"/>
    <property type="molecule type" value="Genomic_DNA"/>
</dbReference>
<proteinExistence type="predicted"/>
<organism evidence="2 3">
    <name type="scientific">Polyangium fumosum</name>
    <dbReference type="NCBI Taxonomy" id="889272"/>
    <lineage>
        <taxon>Bacteria</taxon>
        <taxon>Pseudomonadati</taxon>
        <taxon>Myxococcota</taxon>
        <taxon>Polyangia</taxon>
        <taxon>Polyangiales</taxon>
        <taxon>Polyangiaceae</taxon>
        <taxon>Polyangium</taxon>
    </lineage>
</organism>
<dbReference type="RefSeq" id="WP_136936537.1">
    <property type="nucleotide sequence ID" value="NZ_SSMQ01000160.1"/>
</dbReference>
<evidence type="ECO:0000313" key="3">
    <source>
        <dbReference type="Proteomes" id="UP000309215"/>
    </source>
</evidence>
<name>A0A4V5PKX7_9BACT</name>
<protein>
    <submittedName>
        <fullName evidence="2">Uncharacterized protein</fullName>
    </submittedName>
</protein>